<feature type="compositionally biased region" description="Polar residues" evidence="3">
    <location>
        <begin position="1207"/>
        <end position="1224"/>
    </location>
</feature>
<sequence>MGYVTRIDLALRKALEMFDEINGARKNIPQLLFLLTDGEQYAGDGVVDENPANVAQLVRDRGIEIIAVGIGSGVNQSELNTITGSTEKVFLAENFDELINKNFLKRIKDGTCLGNTENEFKLHKSNLLATLSVIEEEFIISFEIKPTLYSRGLHSVFRIELENDRYIAVWFSDNGSGTLIIKSVFGTIDDEVQSNNDILLSSWTAIKISQQRLNNKYIYMVEIGGKILFSKENLIAKSFSSVAVYAADKENIPQDGFIRSLSIKNGNEGFILKQEKSLIEKTVIATLPKLENQFVLSFDVRFNSVQDLYYNVIKFSGSTSSGIYPAFWFHKSKNSKSLSASTLVNNKLVSFDQYPVSFNIWSKVLLAQVLTQGAYMYSININGVEVYSGKQIPVDLNSIVVHASSPDDTAQAGLIRNLKIGHGKKGTLHLESPDCEGFFDVGFILDSSGSLKSQYWKEKDFLKKLANSFGISNKGSHAGVVTFSHNAELSIRLDAFYSSSDFNDAVDRIRHMNSVTRIDLALAKALELFDTKNGARSDVPNLLFLLTDGEQYPEMPLTHISDEIKQKGIQLFAVGIGSNIKSDSLEMIVGKPENVFMVDDFDKLLNGDFLKKVKQGSCSSVLENLKKETELKKDNLLVTLWLKKEFIVSFDIKPTLYLPGYHSVLRLEIGNGKYISVWFSELGVGILVISSVFGTIKSDAESKKPIPLNEWTSIKISQQFINSKYMYTVEIAEDIIFFEENGLQEEFTSVGVYASESDHLSQSGFIRNLKVKNGNEGYMLRKETQIERGKLLGTIAELEMEYEISFEVKPESKESLLNVFQITHSKSSGGANNELLAMWLDENHFGKLTSENKNFVMNFPDQMPTDKWMTIRIAQQFFNNKYLCEVDLNGKEVLSTENFNADYFTGLTFYAASPNYNPASGFIRNILLINGHIDVELRKVVNAAISDFNDFTCIKFVPHDNHNDYLSFVAKEGCFSEIGKVGGEQKISIGTECRWKGTVSHLIMHSLGFLHETSRIDRNKAITVLENNMDQKFRSNFHTYNADQTLGLHYDYFSIMHYGAYAFSNNRQPTIRSLFPNIGVDMLGQRDGFSELDIKRIKEAYKCDNGNTDSIPITTPIPLTTPSLTPLPLTTPASLPPQTTTTLLPLTTPSALVTTKKPDKAPVKPVTPSSLPTTVPTSTSLPVSPLIPTTLLPLTTPPTLPSTKIPIQTSKQPSPSFPSTLSTRTTKKSFTDGDLEPTSAITLPPSKTPTRVNIATERPCKQKYYPCWPFDFSISLKVSQSCCSGLNIPQNCKCHCLLLNSQQVGRKTEENFLCYKKSLKNPGFLLSEDKHPLKKCIRLPTVLSPSKKFLCYSHEPGYHLRWSDVFHNKNCIQSTGEHLNHATVLCNDF</sequence>
<dbReference type="Pfam" id="PF01400">
    <property type="entry name" value="Astacin"/>
    <property type="match status" value="1"/>
</dbReference>
<evidence type="ECO:0000259" key="5">
    <source>
        <dbReference type="PROSITE" id="PS51864"/>
    </source>
</evidence>
<dbReference type="SUPFAM" id="SSF53300">
    <property type="entry name" value="vWA-like"/>
    <property type="match status" value="2"/>
</dbReference>
<name>A0ABM4DE77_HYDVU</name>
<keyword evidence="2" id="KW-0482">Metalloprotease</keyword>
<gene>
    <name evidence="7" type="primary">LOC101240329</name>
</gene>
<feature type="binding site" evidence="1">
    <location>
        <position position="1005"/>
    </location>
    <ligand>
        <name>Zn(2+)</name>
        <dbReference type="ChEBI" id="CHEBI:29105"/>
        <note>catalytic</note>
    </ligand>
</feature>
<dbReference type="InterPro" id="IPR002035">
    <property type="entry name" value="VWF_A"/>
</dbReference>
<evidence type="ECO:0000256" key="1">
    <source>
        <dbReference type="PROSITE-ProRule" id="PRU01211"/>
    </source>
</evidence>
<keyword evidence="6" id="KW-1185">Reference proteome</keyword>
<comment type="cofactor">
    <cofactor evidence="1 2">
        <name>Zn(2+)</name>
        <dbReference type="ChEBI" id="CHEBI:29105"/>
    </cofactor>
    <text evidence="1 2">Binds 1 zinc ion per subunit.</text>
</comment>
<dbReference type="PRINTS" id="PR00480">
    <property type="entry name" value="ASTACIN"/>
</dbReference>
<evidence type="ECO:0000256" key="3">
    <source>
        <dbReference type="SAM" id="MobiDB-lite"/>
    </source>
</evidence>
<keyword evidence="2" id="KW-0378">Hydrolase</keyword>
<keyword evidence="1 2" id="KW-0479">Metal-binding</keyword>
<dbReference type="EC" id="3.4.24.-" evidence="2"/>
<feature type="domain" description="VWFA" evidence="4">
    <location>
        <begin position="1"/>
        <end position="107"/>
    </location>
</feature>
<dbReference type="Proteomes" id="UP001652625">
    <property type="component" value="Chromosome 13"/>
</dbReference>
<dbReference type="InterPro" id="IPR034035">
    <property type="entry name" value="Astacin-like_dom"/>
</dbReference>
<reference evidence="7" key="1">
    <citation type="submission" date="2025-08" db="UniProtKB">
        <authorList>
            <consortium name="RefSeq"/>
        </authorList>
    </citation>
    <scope>IDENTIFICATION</scope>
</reference>
<dbReference type="InterPro" id="IPR024079">
    <property type="entry name" value="MetalloPept_cat_dom_sf"/>
</dbReference>
<dbReference type="RefSeq" id="XP_065672707.1">
    <property type="nucleotide sequence ID" value="XM_065816635.1"/>
</dbReference>
<dbReference type="CDD" id="cd01450">
    <property type="entry name" value="vWFA_subfamily_ECM"/>
    <property type="match status" value="1"/>
</dbReference>
<protein>
    <recommendedName>
        <fullName evidence="2">Metalloendopeptidase</fullName>
        <ecNumber evidence="2">3.4.24.-</ecNumber>
    </recommendedName>
</protein>
<dbReference type="SMART" id="SM00327">
    <property type="entry name" value="VWA"/>
    <property type="match status" value="1"/>
</dbReference>
<feature type="domain" description="VWFA" evidence="4">
    <location>
        <begin position="440"/>
        <end position="613"/>
    </location>
</feature>
<keyword evidence="2" id="KW-0645">Protease</keyword>
<dbReference type="InterPro" id="IPR001506">
    <property type="entry name" value="Peptidase_M12A"/>
</dbReference>
<feature type="binding site" evidence="1">
    <location>
        <position position="1001"/>
    </location>
    <ligand>
        <name>Zn(2+)</name>
        <dbReference type="ChEBI" id="CHEBI:29105"/>
        <note>catalytic</note>
    </ligand>
</feature>
<dbReference type="Pfam" id="PF00092">
    <property type="entry name" value="VWA"/>
    <property type="match status" value="2"/>
</dbReference>
<dbReference type="PROSITE" id="PS51864">
    <property type="entry name" value="ASTACIN"/>
    <property type="match status" value="1"/>
</dbReference>
<feature type="region of interest" description="Disordered" evidence="3">
    <location>
        <begin position="1152"/>
        <end position="1180"/>
    </location>
</feature>
<feature type="binding site" evidence="1">
    <location>
        <position position="1011"/>
    </location>
    <ligand>
        <name>Zn(2+)</name>
        <dbReference type="ChEBI" id="CHEBI:29105"/>
        <note>catalytic</note>
    </ligand>
</feature>
<feature type="compositionally biased region" description="Low complexity" evidence="3">
    <location>
        <begin position="1163"/>
        <end position="1180"/>
    </location>
</feature>
<organism evidence="6 7">
    <name type="scientific">Hydra vulgaris</name>
    <name type="common">Hydra</name>
    <name type="synonym">Hydra attenuata</name>
    <dbReference type="NCBI Taxonomy" id="6087"/>
    <lineage>
        <taxon>Eukaryota</taxon>
        <taxon>Metazoa</taxon>
        <taxon>Cnidaria</taxon>
        <taxon>Hydrozoa</taxon>
        <taxon>Hydroidolina</taxon>
        <taxon>Anthoathecata</taxon>
        <taxon>Aplanulata</taxon>
        <taxon>Hydridae</taxon>
        <taxon>Hydra</taxon>
    </lineage>
</organism>
<evidence type="ECO:0000259" key="4">
    <source>
        <dbReference type="PROSITE" id="PS50234"/>
    </source>
</evidence>
<evidence type="ECO:0000256" key="2">
    <source>
        <dbReference type="RuleBase" id="RU361183"/>
    </source>
</evidence>
<accession>A0ABM4DE77</accession>
<feature type="domain" description="Peptidase M12A" evidence="5">
    <location>
        <begin position="892"/>
        <end position="1104"/>
    </location>
</feature>
<dbReference type="PANTHER" id="PTHR10127:SF850">
    <property type="entry name" value="METALLOENDOPEPTIDASE"/>
    <property type="match status" value="1"/>
</dbReference>
<evidence type="ECO:0000313" key="7">
    <source>
        <dbReference type="RefSeq" id="XP_065672707.1"/>
    </source>
</evidence>
<dbReference type="Gene3D" id="3.40.390.10">
    <property type="entry name" value="Collagenase (Catalytic Domain)"/>
    <property type="match status" value="1"/>
</dbReference>
<proteinExistence type="predicted"/>
<feature type="region of interest" description="Disordered" evidence="3">
    <location>
        <begin position="1192"/>
        <end position="1247"/>
    </location>
</feature>
<dbReference type="PANTHER" id="PTHR10127">
    <property type="entry name" value="DISCOIDIN, CUB, EGF, LAMININ , AND ZINC METALLOPROTEASE DOMAIN CONTAINING"/>
    <property type="match status" value="1"/>
</dbReference>
<dbReference type="InterPro" id="IPR036465">
    <property type="entry name" value="vWFA_dom_sf"/>
</dbReference>
<dbReference type="CDD" id="cd04280">
    <property type="entry name" value="ZnMc_astacin_like"/>
    <property type="match status" value="1"/>
</dbReference>
<dbReference type="GeneID" id="101240329"/>
<evidence type="ECO:0000313" key="6">
    <source>
        <dbReference type="Proteomes" id="UP001652625"/>
    </source>
</evidence>
<dbReference type="Gene3D" id="3.40.50.410">
    <property type="entry name" value="von Willebrand factor, type A domain"/>
    <property type="match status" value="2"/>
</dbReference>
<dbReference type="PROSITE" id="PS50234">
    <property type="entry name" value="VWFA"/>
    <property type="match status" value="2"/>
</dbReference>
<dbReference type="SMART" id="SM00235">
    <property type="entry name" value="ZnMc"/>
    <property type="match status" value="1"/>
</dbReference>
<comment type="caution">
    <text evidence="1">Lacks conserved residue(s) required for the propagation of feature annotation.</text>
</comment>
<dbReference type="InterPro" id="IPR006026">
    <property type="entry name" value="Peptidase_Metallo"/>
</dbReference>
<keyword evidence="1 2" id="KW-0862">Zinc</keyword>
<dbReference type="SUPFAM" id="SSF55486">
    <property type="entry name" value="Metalloproteases ('zincins'), catalytic domain"/>
    <property type="match status" value="1"/>
</dbReference>